<dbReference type="Proteomes" id="UP000032303">
    <property type="component" value="Chromosome 2"/>
</dbReference>
<dbReference type="InterPro" id="IPR051679">
    <property type="entry name" value="DASS-Related_Transporters"/>
</dbReference>
<evidence type="ECO:0000256" key="5">
    <source>
        <dbReference type="ARBA" id="ARBA00023136"/>
    </source>
</evidence>
<gene>
    <name evidence="7" type="ORF">H744_2c1751</name>
</gene>
<evidence type="ECO:0008006" key="9">
    <source>
        <dbReference type="Google" id="ProtNLM"/>
    </source>
</evidence>
<dbReference type="GO" id="GO:0005886">
    <property type="term" value="C:plasma membrane"/>
    <property type="evidence" value="ECO:0007669"/>
    <property type="project" value="UniProtKB-SubCell"/>
</dbReference>
<dbReference type="PANTHER" id="PTHR43652:SF6">
    <property type="entry name" value="ARGININE REPRESSOR"/>
    <property type="match status" value="1"/>
</dbReference>
<feature type="transmembrane region" description="Helical" evidence="6">
    <location>
        <begin position="431"/>
        <end position="449"/>
    </location>
</feature>
<keyword evidence="8" id="KW-1185">Reference proteome</keyword>
<feature type="transmembrane region" description="Helical" evidence="6">
    <location>
        <begin position="135"/>
        <end position="154"/>
    </location>
</feature>
<accession>A0A0C5WPZ3</accession>
<feature type="transmembrane region" description="Helical" evidence="6">
    <location>
        <begin position="219"/>
        <end position="237"/>
    </location>
</feature>
<evidence type="ECO:0000256" key="6">
    <source>
        <dbReference type="SAM" id="Phobius"/>
    </source>
</evidence>
<evidence type="ECO:0000256" key="1">
    <source>
        <dbReference type="ARBA" id="ARBA00004651"/>
    </source>
</evidence>
<proteinExistence type="predicted"/>
<evidence type="ECO:0000313" key="7">
    <source>
        <dbReference type="EMBL" id="AJR08417.1"/>
    </source>
</evidence>
<evidence type="ECO:0000256" key="3">
    <source>
        <dbReference type="ARBA" id="ARBA00022692"/>
    </source>
</evidence>
<feature type="transmembrane region" description="Helical" evidence="6">
    <location>
        <begin position="303"/>
        <end position="321"/>
    </location>
</feature>
<evidence type="ECO:0000256" key="4">
    <source>
        <dbReference type="ARBA" id="ARBA00022989"/>
    </source>
</evidence>
<comment type="subcellular location">
    <subcellularLocation>
        <location evidence="1">Cell membrane</location>
        <topology evidence="1">Multi-pass membrane protein</topology>
    </subcellularLocation>
</comment>
<dbReference type="InterPro" id="IPR018385">
    <property type="entry name" value="C4_dicarb_anaerob_car-like"/>
</dbReference>
<feature type="transmembrane region" description="Helical" evidence="6">
    <location>
        <begin position="365"/>
        <end position="385"/>
    </location>
</feature>
<evidence type="ECO:0000313" key="8">
    <source>
        <dbReference type="Proteomes" id="UP000032303"/>
    </source>
</evidence>
<keyword evidence="2" id="KW-1003">Cell membrane</keyword>
<reference evidence="7 8" key="1">
    <citation type="submission" date="2013-05" db="EMBL/GenBank/DDBJ databases">
        <title>Complete genome sequence of the lipase-producing bacterium Photobacterium gaetbulicola Gung47.</title>
        <authorList>
            <person name="Kim Y.-O."/>
        </authorList>
    </citation>
    <scope>NUCLEOTIDE SEQUENCE [LARGE SCALE GENOMIC DNA]</scope>
    <source>
        <strain evidence="7 8">Gung47</strain>
    </source>
</reference>
<name>A0A0C5WPZ3_9GAMM</name>
<feature type="transmembrane region" description="Helical" evidence="6">
    <location>
        <begin position="277"/>
        <end position="297"/>
    </location>
</feature>
<feature type="transmembrane region" description="Helical" evidence="6">
    <location>
        <begin position="21"/>
        <end position="41"/>
    </location>
</feature>
<dbReference type="PATRIC" id="fig|658445.3.peg.3669"/>
<dbReference type="PANTHER" id="PTHR43652">
    <property type="entry name" value="BASIC AMINO ACID ANTIPORTER YFCC-RELATED"/>
    <property type="match status" value="1"/>
</dbReference>
<organism evidence="7 8">
    <name type="scientific">Photobacterium gaetbulicola Gung47</name>
    <dbReference type="NCBI Taxonomy" id="658445"/>
    <lineage>
        <taxon>Bacteria</taxon>
        <taxon>Pseudomonadati</taxon>
        <taxon>Pseudomonadota</taxon>
        <taxon>Gammaproteobacteria</taxon>
        <taxon>Vibrionales</taxon>
        <taxon>Vibrionaceae</taxon>
        <taxon>Photobacterium</taxon>
    </lineage>
</organism>
<dbReference type="OrthoDB" id="255482at2"/>
<evidence type="ECO:0000256" key="2">
    <source>
        <dbReference type="ARBA" id="ARBA00022475"/>
    </source>
</evidence>
<protein>
    <recommendedName>
        <fullName evidence="9">C4-dicarboxylate ABC transporter</fullName>
    </recommendedName>
</protein>
<feature type="transmembrane region" description="Helical" evidence="6">
    <location>
        <begin position="392"/>
        <end position="411"/>
    </location>
</feature>
<sequence length="481" mass="51883">MTTQTATKEEKTGFFANFKFPSAYTILFALIAFVALLTWIVPAGQYERVMNEELGREVPISGTYQPIDSNPQGFVDILLAPIDGFYDHNSYEAAAIDVALFILVIGGFLGLVTKTGAIDAGIARVTARFKGREELMIPILMAMFAAGGTIYGMAEETIPFYTLLVPVMMLARFDPLVAAATVQLGAGIGSLGSTINPFATVIASNAASIPFTDGIEPRFAILLIGWVICVGYVMRYAKMVREDKTKSIVYDKYEENKAFFLGNQSDELLEFTTTRKIILALFAASFGIMIYGVAMAGWWMAEISAMFLAATIIIGLVARMSEEELTSSFINGARDLLGVALIIGIARGIVVIMDRGMITDTVLNYAEHAVTGLSSIVFINVMYWLEVLLSFVVPSSSGLAVLTMPIMAPLADFAGVGRDLVVTAYQSASGLVNMVTPTSAVLMGGLAIARVPYVRWLKWVAPLIGMLTVLIMATLSIGAMM</sequence>
<dbReference type="HOGENOM" id="CLU_035307_0_1_6"/>
<feature type="transmembrane region" description="Helical" evidence="6">
    <location>
        <begin position="333"/>
        <end position="353"/>
    </location>
</feature>
<dbReference type="EMBL" id="CP005974">
    <property type="protein sequence ID" value="AJR08417.1"/>
    <property type="molecule type" value="Genomic_DNA"/>
</dbReference>
<dbReference type="Pfam" id="PF03606">
    <property type="entry name" value="DcuC"/>
    <property type="match status" value="1"/>
</dbReference>
<keyword evidence="3 6" id="KW-0812">Transmembrane</keyword>
<feature type="transmembrane region" description="Helical" evidence="6">
    <location>
        <begin position="456"/>
        <end position="480"/>
    </location>
</feature>
<dbReference type="KEGG" id="pgb:H744_2c1751"/>
<dbReference type="AlphaFoldDB" id="A0A0C5WPZ3"/>
<keyword evidence="5 6" id="KW-0472">Membrane</keyword>
<feature type="transmembrane region" description="Helical" evidence="6">
    <location>
        <begin position="93"/>
        <end position="114"/>
    </location>
</feature>
<keyword evidence="4 6" id="KW-1133">Transmembrane helix</keyword>